<feature type="transmembrane region" description="Helical" evidence="1">
    <location>
        <begin position="41"/>
        <end position="60"/>
    </location>
</feature>
<dbReference type="Gene3D" id="3.90.640.20">
    <property type="entry name" value="Heat-shock cognate protein, ATPase"/>
    <property type="match status" value="1"/>
</dbReference>
<dbReference type="InterPro" id="IPR037126">
    <property type="entry name" value="PdaC/RsiV-like_sf"/>
</dbReference>
<proteinExistence type="predicted"/>
<name>A0A511Z7C7_9BACL</name>
<keyword evidence="1" id="KW-0472">Membrane</keyword>
<gene>
    <name evidence="3" type="ORF">SLU01_16640</name>
</gene>
<evidence type="ECO:0000259" key="2">
    <source>
        <dbReference type="Pfam" id="PF11738"/>
    </source>
</evidence>
<organism evidence="3 4">
    <name type="scientific">Sporosarcina luteola</name>
    <dbReference type="NCBI Taxonomy" id="582850"/>
    <lineage>
        <taxon>Bacteria</taxon>
        <taxon>Bacillati</taxon>
        <taxon>Bacillota</taxon>
        <taxon>Bacilli</taxon>
        <taxon>Bacillales</taxon>
        <taxon>Caryophanaceae</taxon>
        <taxon>Sporosarcina</taxon>
    </lineage>
</organism>
<keyword evidence="1" id="KW-1133">Transmembrane helix</keyword>
<dbReference type="AlphaFoldDB" id="A0A511Z7C7"/>
<dbReference type="InterPro" id="IPR021729">
    <property type="entry name" value="DUF3298"/>
</dbReference>
<sequence length="291" mass="32704">MSKMDKVKKDYENIEIPKELDGVVRASINEAKRERRKKRPVFRNSMLGVAAAAAIFVGSINVSPAFAKTMVNVPVLGSIVEVLTVQQLVVDEGTYQADVSTPVISGLENEELQAALNEKYMKENKELFEQFESEIAELKEAGGGHLGVDAGYEVLTDNERILSIMRYQVNIVGSSSTTMRYDTIDKVDSVLITLPSLFKDDSYIDAINTYIESEMERQMAADEMISYFTENEYGEGFTTIRPDQNFYITDDQKLVISFDKYEVAPGYMGVVTFEIPTEVVKDLLVSDVYIR</sequence>
<keyword evidence="1" id="KW-0812">Transmembrane</keyword>
<evidence type="ECO:0000313" key="4">
    <source>
        <dbReference type="Proteomes" id="UP000321901"/>
    </source>
</evidence>
<dbReference type="EMBL" id="BJYL01000021">
    <property type="protein sequence ID" value="GEN83352.1"/>
    <property type="molecule type" value="Genomic_DNA"/>
</dbReference>
<dbReference type="OrthoDB" id="4990at2"/>
<protein>
    <submittedName>
        <fullName evidence="3">Anti-sigma-V factor RsiV</fullName>
    </submittedName>
</protein>
<keyword evidence="4" id="KW-1185">Reference proteome</keyword>
<accession>A0A511Z7C7</accession>
<comment type="caution">
    <text evidence="3">The sequence shown here is derived from an EMBL/GenBank/DDBJ whole genome shotgun (WGS) entry which is preliminary data.</text>
</comment>
<dbReference type="RefSeq" id="WP_147057200.1">
    <property type="nucleotide sequence ID" value="NZ_BJYL01000021.1"/>
</dbReference>
<reference evidence="3 4" key="1">
    <citation type="submission" date="2019-07" db="EMBL/GenBank/DDBJ databases">
        <title>Whole genome shotgun sequence of Sporosarcina luteola NBRC 105378.</title>
        <authorList>
            <person name="Hosoyama A."/>
            <person name="Uohara A."/>
            <person name="Ohji S."/>
            <person name="Ichikawa N."/>
        </authorList>
    </citation>
    <scope>NUCLEOTIDE SEQUENCE [LARGE SCALE GENOMIC DNA]</scope>
    <source>
        <strain evidence="3 4">NBRC 105378</strain>
    </source>
</reference>
<feature type="domain" description="DUF3298" evidence="2">
    <location>
        <begin position="197"/>
        <end position="277"/>
    </location>
</feature>
<evidence type="ECO:0000313" key="3">
    <source>
        <dbReference type="EMBL" id="GEN83352.1"/>
    </source>
</evidence>
<dbReference type="Gene3D" id="3.30.565.40">
    <property type="entry name" value="Fervidobacterium nodosum Rt17-B1 like"/>
    <property type="match status" value="1"/>
</dbReference>
<dbReference type="Proteomes" id="UP000321901">
    <property type="component" value="Unassembled WGS sequence"/>
</dbReference>
<dbReference type="Pfam" id="PF11738">
    <property type="entry name" value="DUF3298"/>
    <property type="match status" value="1"/>
</dbReference>
<evidence type="ECO:0000256" key="1">
    <source>
        <dbReference type="SAM" id="Phobius"/>
    </source>
</evidence>